<evidence type="ECO:0000313" key="19">
    <source>
        <dbReference type="EMBL" id="STJ79657.1"/>
    </source>
</evidence>
<dbReference type="InterPro" id="IPR003953">
    <property type="entry name" value="FAD-dep_OxRdtase_2_FAD-bd"/>
</dbReference>
<gene>
    <name evidence="19" type="primary">glpC</name>
    <name evidence="19" type="ORF">NCTC9117_02244</name>
</gene>
<organism evidence="19 20">
    <name type="scientific">Escherichia coli</name>
    <dbReference type="NCBI Taxonomy" id="562"/>
    <lineage>
        <taxon>Bacteria</taxon>
        <taxon>Pseudomonadati</taxon>
        <taxon>Pseudomonadota</taxon>
        <taxon>Gammaproteobacteria</taxon>
        <taxon>Enterobacterales</taxon>
        <taxon>Enterobacteriaceae</taxon>
        <taxon>Escherichia</taxon>
    </lineage>
</organism>
<evidence type="ECO:0000313" key="20">
    <source>
        <dbReference type="Proteomes" id="UP000254785"/>
    </source>
</evidence>
<evidence type="ECO:0000256" key="3">
    <source>
        <dbReference type="ARBA" id="ARBA00022448"/>
    </source>
</evidence>
<feature type="domain" description="4Fe-4S ferredoxin-type" evidence="18">
    <location>
        <begin position="135"/>
        <end position="167"/>
    </location>
</feature>
<dbReference type="Pfam" id="PF13183">
    <property type="entry name" value="Fer4_8"/>
    <property type="match status" value="1"/>
</dbReference>
<dbReference type="InterPro" id="IPR017896">
    <property type="entry name" value="4Fe4S_Fe-S-bd"/>
</dbReference>
<dbReference type="GO" id="GO:0009331">
    <property type="term" value="C:glycerol-3-phosphate dehydrogenase (FAD) complex"/>
    <property type="evidence" value="ECO:0007669"/>
    <property type="project" value="InterPro"/>
</dbReference>
<keyword evidence="7" id="KW-0285">Flavoprotein</keyword>
<sequence>MTCKNGVVNEIWTRNHADIPLRPRFAVLASGSFFSGGLVAERNGIREPILGLDVLQTATRGEWYKGDFFAPQPWQQFGVTTDETLRPSQAGQTIENLFAIGSVLGGFDPIAPGMRRRCLCRQCFTCRSTDCPTRRRPTMNDTSFENCIKCTVCTTACPVSRVNPGYPGPKQAGPDGERLRLKDGALYDEALKYCINCKRCEVACPSDVKIGDIIQRARAKYDTTRPSLRNFVLSHTDLMGSVSTPFAPIVNTATSLKPVRQLLDAALKIDHRRTLPKYSFGTFRRWYRSVAAQQAQYKDQVAFFHGCFVNYNHPQLGKDLIKVLNAMGTGVQLLSKEKCCGVPLIANGFTDKARKQAITNVESIREAVGVKGIPVIATSSTCTFALRDEYPEVLNVDNKGLRDHIELATRWLWRKLDEGKTLPLKPLPAESGLSHSVPYGKMGWTLYTLELLRNIPGLELTVLDSQCCGIAGTYGFKKENYPTSQAIGAPLFRQIEESGADLVVTDCETCKWQIEMSTSLRCEHPITLLAQALA</sequence>
<evidence type="ECO:0000256" key="16">
    <source>
        <dbReference type="ARBA" id="ARBA00062466"/>
    </source>
</evidence>
<accession>A0A376Y824</accession>
<evidence type="ECO:0000256" key="17">
    <source>
        <dbReference type="ARBA" id="ARBA00067433"/>
    </source>
</evidence>
<protein>
    <recommendedName>
        <fullName evidence="17">Anaerobic glycerol-3-phosphate dehydrogenase subunit C</fullName>
    </recommendedName>
</protein>
<dbReference type="PROSITE" id="PS00198">
    <property type="entry name" value="4FE4S_FER_1"/>
    <property type="match status" value="1"/>
</dbReference>
<evidence type="ECO:0000256" key="7">
    <source>
        <dbReference type="ARBA" id="ARBA00022630"/>
    </source>
</evidence>
<dbReference type="InterPro" id="IPR017753">
    <property type="entry name" value="G3P_DH_GlpC_su"/>
</dbReference>
<dbReference type="Pfam" id="PF02754">
    <property type="entry name" value="CCG"/>
    <property type="match status" value="2"/>
</dbReference>
<reference evidence="19 20" key="1">
    <citation type="submission" date="2018-06" db="EMBL/GenBank/DDBJ databases">
        <authorList>
            <consortium name="Pathogen Informatics"/>
            <person name="Doyle S."/>
        </authorList>
    </citation>
    <scope>NUCLEOTIDE SEQUENCE [LARGE SCALE GENOMIC DNA]</scope>
    <source>
        <strain evidence="19 20">NCTC9117</strain>
    </source>
</reference>
<evidence type="ECO:0000259" key="18">
    <source>
        <dbReference type="PROSITE" id="PS51379"/>
    </source>
</evidence>
<keyword evidence="3" id="KW-0813">Transport</keyword>
<dbReference type="InterPro" id="IPR004017">
    <property type="entry name" value="Cys_rich_dom"/>
</dbReference>
<evidence type="ECO:0000256" key="8">
    <source>
        <dbReference type="ARBA" id="ARBA00022723"/>
    </source>
</evidence>
<evidence type="ECO:0000256" key="11">
    <source>
        <dbReference type="ARBA" id="ARBA00023002"/>
    </source>
</evidence>
<dbReference type="SUPFAM" id="SSF46548">
    <property type="entry name" value="alpha-helical ferredoxin"/>
    <property type="match status" value="1"/>
</dbReference>
<comment type="subcellular location">
    <subcellularLocation>
        <location evidence="1">Cell inner membrane</location>
        <topology evidence="1">Peripheral membrane protein</topology>
    </subcellularLocation>
</comment>
<keyword evidence="6" id="KW-0997">Cell inner membrane</keyword>
<evidence type="ECO:0000256" key="12">
    <source>
        <dbReference type="ARBA" id="ARBA00023004"/>
    </source>
</evidence>
<dbReference type="FunFam" id="1.10.1060.10:FF:000008">
    <property type="entry name" value="Glycerol-3-phosphate dehydrogenase, anaerobic, C subunit"/>
    <property type="match status" value="1"/>
</dbReference>
<keyword evidence="4" id="KW-1003">Cell membrane</keyword>
<dbReference type="Proteomes" id="UP000254785">
    <property type="component" value="Unassembled WGS sequence"/>
</dbReference>
<keyword evidence="9" id="KW-0677">Repeat</keyword>
<dbReference type="GO" id="GO:0051539">
    <property type="term" value="F:4 iron, 4 sulfur cluster binding"/>
    <property type="evidence" value="ECO:0007669"/>
    <property type="project" value="UniProtKB-KW"/>
</dbReference>
<evidence type="ECO:0000256" key="10">
    <source>
        <dbReference type="ARBA" id="ARBA00022982"/>
    </source>
</evidence>
<dbReference type="EMBL" id="UGDC01000003">
    <property type="protein sequence ID" value="STJ79657.1"/>
    <property type="molecule type" value="Genomic_DNA"/>
</dbReference>
<evidence type="ECO:0000256" key="15">
    <source>
        <dbReference type="ARBA" id="ARBA00059456"/>
    </source>
</evidence>
<evidence type="ECO:0000256" key="2">
    <source>
        <dbReference type="ARBA" id="ARBA00005157"/>
    </source>
</evidence>
<evidence type="ECO:0000256" key="5">
    <source>
        <dbReference type="ARBA" id="ARBA00022485"/>
    </source>
</evidence>
<dbReference type="NCBIfam" id="NF008369">
    <property type="entry name" value="PRK11168.1"/>
    <property type="match status" value="1"/>
</dbReference>
<evidence type="ECO:0000256" key="1">
    <source>
        <dbReference type="ARBA" id="ARBA00004417"/>
    </source>
</evidence>
<dbReference type="GO" id="GO:0016491">
    <property type="term" value="F:oxidoreductase activity"/>
    <property type="evidence" value="ECO:0007669"/>
    <property type="project" value="UniProtKB-KW"/>
</dbReference>
<keyword evidence="13" id="KW-0411">Iron-sulfur</keyword>
<dbReference type="PROSITE" id="PS51379">
    <property type="entry name" value="4FE4S_FER_2"/>
    <property type="match status" value="2"/>
</dbReference>
<name>A0A376Y824_ECOLX</name>
<comment type="pathway">
    <text evidence="2">Polyol metabolism; glycerol degradation via glycerol kinase pathway; glycerone phosphate from sn-glycerol 3-phosphate (anaerobic route): step 1/1.</text>
</comment>
<keyword evidence="10" id="KW-0249">Electron transport</keyword>
<dbReference type="InterPro" id="IPR017900">
    <property type="entry name" value="4Fe4S_Fe_S_CS"/>
</dbReference>
<keyword evidence="14" id="KW-0472">Membrane</keyword>
<comment type="subunit">
    <text evidence="16">Composed of a catalytic GlpA/B dimer and of GlpC.</text>
</comment>
<evidence type="ECO:0000256" key="4">
    <source>
        <dbReference type="ARBA" id="ARBA00022475"/>
    </source>
</evidence>
<feature type="domain" description="4Fe-4S ferredoxin-type" evidence="18">
    <location>
        <begin position="183"/>
        <end position="208"/>
    </location>
</feature>
<dbReference type="PANTHER" id="PTHR32479">
    <property type="entry name" value="GLYCOLATE OXIDASE IRON-SULFUR SUBUNIT"/>
    <property type="match status" value="1"/>
</dbReference>
<evidence type="ECO:0000256" key="14">
    <source>
        <dbReference type="ARBA" id="ARBA00023136"/>
    </source>
</evidence>
<dbReference type="GO" id="GO:0005886">
    <property type="term" value="C:plasma membrane"/>
    <property type="evidence" value="ECO:0007669"/>
    <property type="project" value="UniProtKB-SubCell"/>
</dbReference>
<proteinExistence type="predicted"/>
<dbReference type="GO" id="GO:0009061">
    <property type="term" value="P:anaerobic respiration"/>
    <property type="evidence" value="ECO:0007669"/>
    <property type="project" value="InterPro"/>
</dbReference>
<dbReference type="InterPro" id="IPR009051">
    <property type="entry name" value="Helical_ferredxn"/>
</dbReference>
<evidence type="ECO:0000256" key="9">
    <source>
        <dbReference type="ARBA" id="ARBA00022737"/>
    </source>
</evidence>
<comment type="function">
    <text evidence="15">Electron transfer protein; may also function as the membrane anchor for the GlpAB dimer.</text>
</comment>
<dbReference type="PANTHER" id="PTHR32479:SF19">
    <property type="entry name" value="ANAEROBIC GLYCEROL-3-PHOSPHATE DEHYDROGENASE SUBUNIT C"/>
    <property type="match status" value="1"/>
</dbReference>
<keyword evidence="5" id="KW-0004">4Fe-4S</keyword>
<keyword evidence="8" id="KW-0479">Metal-binding</keyword>
<dbReference type="Gene3D" id="1.10.1060.10">
    <property type="entry name" value="Alpha-helical ferredoxin"/>
    <property type="match status" value="1"/>
</dbReference>
<evidence type="ECO:0000256" key="13">
    <source>
        <dbReference type="ARBA" id="ARBA00023014"/>
    </source>
</evidence>
<keyword evidence="11" id="KW-0560">Oxidoreductase</keyword>
<dbReference type="Pfam" id="PF00890">
    <property type="entry name" value="FAD_binding_2"/>
    <property type="match status" value="1"/>
</dbReference>
<dbReference type="GO" id="GO:0046872">
    <property type="term" value="F:metal ion binding"/>
    <property type="evidence" value="ECO:0007669"/>
    <property type="project" value="UniProtKB-KW"/>
</dbReference>
<dbReference type="NCBIfam" id="TIGR03379">
    <property type="entry name" value="glycerol3P_GlpC"/>
    <property type="match status" value="1"/>
</dbReference>
<dbReference type="AlphaFoldDB" id="A0A376Y824"/>
<keyword evidence="12" id="KW-0408">Iron</keyword>
<evidence type="ECO:0000256" key="6">
    <source>
        <dbReference type="ARBA" id="ARBA00022519"/>
    </source>
</evidence>